<gene>
    <name evidence="7" type="ORF">KOW79_020372</name>
</gene>
<sequence length="852" mass="94808">METVGFWCLLLLAHTSAAPNTPGVLQEEKNDHNKTLDPELEDQVDVLIELLADYETERGADCGCKCVVRDPGRSARPPEYYTGQNVASRHGCKCACAATPQPAQQPCEETWGEKKLQQASGEKYKLLAIMDLLEDTFSKANMLKLMKLSALTTELLERVANIERVLFQKQNAEKTKVESVPAEPETKPVPPTSTPTPSPENRQKQSEKSSEAAAFQHSESKYEEKFVGGLLKSSGPGPEDVKALQEQEHHGRQQHPKMIVRGITYYKSAPMDEAEAEENMGEDEVHSGDGSVDLFTEEELLPLSVPSFRSVTKSWPGSAKPKPPTQDSTITQSVPKPKLEESVPSPSVKSEMLNNSGPALTKTFHWSTTHTTPQTLPGIQEEREEKTTSQMNVMNMESTSSIIKMKSNSASSEMTGTTIPSTVAGVISQSEVTTKTLTEQTHNTGTISMEDFSQVNKQNTLSSVTPSPNTQSQTTIIPDSYSTTITDDGSLMETSVGMTATTTDFNTGATTILTTSNVTEGEGDSSTTTSMAIKLVNSTTTTISSGKADKHNTHSIRLARKQQDPKQKFIKTVENEDIEKKPQKQPGECKDTLATIAEPIAHNTYGRNEGAWMKDPVANDNKIYVANYYYGNNLLEFQNMEVFKQGRFTKSFKLPYSWLGTGHAVYDGAFFFNRAFSRDIIKYDLRRRRVAAWTMLHDAALESDEVSSWRWRGHSDVELAIDESGLWVIYAALDDDGFLQEVMVLSRLNPVDLTTQRETTWRTGLRRERYGNCFIVCGVLYATEHPGEQQEDNLIYAFDTHTNTQMTPRLPFGNNSTYIAQIDYNPKERALYAWNNGHQITYDVVFAYVDAL</sequence>
<feature type="compositionally biased region" description="Low complexity" evidence="4">
    <location>
        <begin position="342"/>
        <end position="351"/>
    </location>
</feature>
<feature type="signal peptide" evidence="5">
    <location>
        <begin position="1"/>
        <end position="17"/>
    </location>
</feature>
<feature type="compositionally biased region" description="Basic and acidic residues" evidence="4">
    <location>
        <begin position="239"/>
        <end position="251"/>
    </location>
</feature>
<dbReference type="PANTHER" id="PTHR23192">
    <property type="entry name" value="OLFACTOMEDIN-RELATED"/>
    <property type="match status" value="1"/>
</dbReference>
<dbReference type="Proteomes" id="UP000824219">
    <property type="component" value="Linkage Group LG25"/>
</dbReference>
<accession>A0A9D3N661</accession>
<evidence type="ECO:0000259" key="6">
    <source>
        <dbReference type="PROSITE" id="PS51132"/>
    </source>
</evidence>
<feature type="domain" description="Olfactomedin-like" evidence="6">
    <location>
        <begin position="588"/>
        <end position="848"/>
    </location>
</feature>
<dbReference type="PROSITE" id="PS51132">
    <property type="entry name" value="OLF"/>
    <property type="match status" value="1"/>
</dbReference>
<dbReference type="GO" id="GO:0007165">
    <property type="term" value="P:signal transduction"/>
    <property type="evidence" value="ECO:0007669"/>
    <property type="project" value="TreeGrafter"/>
</dbReference>
<dbReference type="Pfam" id="PF02191">
    <property type="entry name" value="OLF"/>
    <property type="match status" value="1"/>
</dbReference>
<evidence type="ECO:0000256" key="5">
    <source>
        <dbReference type="SAM" id="SignalP"/>
    </source>
</evidence>
<keyword evidence="2" id="KW-0964">Secreted</keyword>
<dbReference type="PANTHER" id="PTHR23192:SF37">
    <property type="entry name" value="OLFACTOMEDIN-LIKE PROTEIN 2B"/>
    <property type="match status" value="1"/>
</dbReference>
<keyword evidence="8" id="KW-1185">Reference proteome</keyword>
<dbReference type="SMART" id="SM00284">
    <property type="entry name" value="OLF"/>
    <property type="match status" value="1"/>
</dbReference>
<comment type="caution">
    <text evidence="7">The sequence shown here is derived from an EMBL/GenBank/DDBJ whole genome shotgun (WGS) entry which is preliminary data.</text>
</comment>
<keyword evidence="5" id="KW-0732">Signal</keyword>
<evidence type="ECO:0000256" key="4">
    <source>
        <dbReference type="SAM" id="MobiDB-lite"/>
    </source>
</evidence>
<dbReference type="InterPro" id="IPR050605">
    <property type="entry name" value="Olfactomedin-like_domain"/>
</dbReference>
<evidence type="ECO:0000313" key="8">
    <source>
        <dbReference type="Proteomes" id="UP000824219"/>
    </source>
</evidence>
<feature type="compositionally biased region" description="Basic and acidic residues" evidence="4">
    <location>
        <begin position="201"/>
        <end position="210"/>
    </location>
</feature>
<dbReference type="GO" id="GO:0005615">
    <property type="term" value="C:extracellular space"/>
    <property type="evidence" value="ECO:0007669"/>
    <property type="project" value="TreeGrafter"/>
</dbReference>
<feature type="compositionally biased region" description="Pro residues" evidence="4">
    <location>
        <begin position="187"/>
        <end position="198"/>
    </location>
</feature>
<evidence type="ECO:0000256" key="1">
    <source>
        <dbReference type="ARBA" id="ARBA00004613"/>
    </source>
</evidence>
<dbReference type="InterPro" id="IPR003112">
    <property type="entry name" value="Olfac-like_dom"/>
</dbReference>
<dbReference type="OrthoDB" id="8626508at2759"/>
<dbReference type="AlphaFoldDB" id="A0A9D3N661"/>
<comment type="subcellular location">
    <subcellularLocation>
        <location evidence="1">Secreted</location>
    </subcellularLocation>
</comment>
<evidence type="ECO:0000313" key="7">
    <source>
        <dbReference type="EMBL" id="KAG7316831.1"/>
    </source>
</evidence>
<organism evidence="7 8">
    <name type="scientific">Hemibagrus wyckioides</name>
    <dbReference type="NCBI Taxonomy" id="337641"/>
    <lineage>
        <taxon>Eukaryota</taxon>
        <taxon>Metazoa</taxon>
        <taxon>Chordata</taxon>
        <taxon>Craniata</taxon>
        <taxon>Vertebrata</taxon>
        <taxon>Euteleostomi</taxon>
        <taxon>Actinopterygii</taxon>
        <taxon>Neopterygii</taxon>
        <taxon>Teleostei</taxon>
        <taxon>Ostariophysi</taxon>
        <taxon>Siluriformes</taxon>
        <taxon>Bagridae</taxon>
        <taxon>Hemibagrus</taxon>
    </lineage>
</organism>
<dbReference type="EMBL" id="JAHKSW010000025">
    <property type="protein sequence ID" value="KAG7316831.1"/>
    <property type="molecule type" value="Genomic_DNA"/>
</dbReference>
<feature type="chain" id="PRO_5038537419" description="Olfactomedin-like domain-containing protein" evidence="5">
    <location>
        <begin position="18"/>
        <end position="852"/>
    </location>
</feature>
<feature type="region of interest" description="Disordered" evidence="4">
    <location>
        <begin position="309"/>
        <end position="353"/>
    </location>
</feature>
<proteinExistence type="predicted"/>
<feature type="compositionally biased region" description="Polar residues" evidence="4">
    <location>
        <begin position="325"/>
        <end position="334"/>
    </location>
</feature>
<feature type="region of interest" description="Disordered" evidence="4">
    <location>
        <begin position="172"/>
        <end position="256"/>
    </location>
</feature>
<evidence type="ECO:0000256" key="3">
    <source>
        <dbReference type="PROSITE-ProRule" id="PRU00446"/>
    </source>
</evidence>
<comment type="caution">
    <text evidence="3">Lacks conserved residue(s) required for the propagation of feature annotation.</text>
</comment>
<reference evidence="7 8" key="1">
    <citation type="submission" date="2021-06" db="EMBL/GenBank/DDBJ databases">
        <title>Chromosome-level genome assembly of the red-tail catfish (Hemibagrus wyckioides).</title>
        <authorList>
            <person name="Shao F."/>
        </authorList>
    </citation>
    <scope>NUCLEOTIDE SEQUENCE [LARGE SCALE GENOMIC DNA]</scope>
    <source>
        <strain evidence="7">EC202008001</strain>
        <tissue evidence="7">Blood</tissue>
    </source>
</reference>
<evidence type="ECO:0000256" key="2">
    <source>
        <dbReference type="ARBA" id="ARBA00022525"/>
    </source>
</evidence>
<protein>
    <recommendedName>
        <fullName evidence="6">Olfactomedin-like domain-containing protein</fullName>
    </recommendedName>
</protein>
<name>A0A9D3N661_9TELE</name>